<evidence type="ECO:0000313" key="8">
    <source>
        <dbReference type="EMBL" id="KZL66158.1"/>
    </source>
</evidence>
<reference evidence="8 9" key="1">
    <citation type="submission" date="2015-06" db="EMBL/GenBank/DDBJ databases">
        <title>Survival trade-offs in plant roots during colonization by closely related pathogenic and mutualistic fungi.</title>
        <authorList>
            <person name="Hacquard S."/>
            <person name="Kracher B."/>
            <person name="Hiruma K."/>
            <person name="Weinman A."/>
            <person name="Muench P."/>
            <person name="Garrido Oter R."/>
            <person name="Ver Loren van Themaat E."/>
            <person name="Dallerey J.-F."/>
            <person name="Damm U."/>
            <person name="Henrissat B."/>
            <person name="Lespinet O."/>
            <person name="Thon M."/>
            <person name="Kemen E."/>
            <person name="McHardy A.C."/>
            <person name="Schulze-Lefert P."/>
            <person name="O'Connell R.J."/>
        </authorList>
    </citation>
    <scope>NUCLEOTIDE SEQUENCE [LARGE SCALE GENOMIC DNA]</scope>
    <source>
        <strain evidence="8 9">0861</strain>
    </source>
</reference>
<evidence type="ECO:0000259" key="7">
    <source>
        <dbReference type="Pfam" id="PF00171"/>
    </source>
</evidence>
<dbReference type="Gene3D" id="3.40.309.10">
    <property type="entry name" value="Aldehyde Dehydrogenase, Chain A, domain 2"/>
    <property type="match status" value="1"/>
</dbReference>
<keyword evidence="9" id="KW-1185">Reference proteome</keyword>
<feature type="active site" evidence="5">
    <location>
        <position position="134"/>
    </location>
</feature>
<dbReference type="InterPro" id="IPR029510">
    <property type="entry name" value="Ald_DH_CS_GLU"/>
</dbReference>
<proteinExistence type="inferred from homology"/>
<evidence type="ECO:0000313" key="9">
    <source>
        <dbReference type="Proteomes" id="UP000076552"/>
    </source>
</evidence>
<evidence type="ECO:0000256" key="5">
    <source>
        <dbReference type="PROSITE-ProRule" id="PRU10007"/>
    </source>
</evidence>
<comment type="caution">
    <text evidence="8">The sequence shown here is derived from an EMBL/GenBank/DDBJ whole genome shotgun (WGS) entry which is preliminary data.</text>
</comment>
<gene>
    <name evidence="8" type="ORF">CT0861_03000</name>
</gene>
<dbReference type="PROSITE" id="PS00687">
    <property type="entry name" value="ALDEHYDE_DEHYDR_GLU"/>
    <property type="match status" value="1"/>
</dbReference>
<dbReference type="Proteomes" id="UP000076552">
    <property type="component" value="Unassembled WGS sequence"/>
</dbReference>
<comment type="catalytic activity">
    <reaction evidence="4">
        <text>an aldehyde + NAD(+) + H2O = a carboxylate + NADH + 2 H(+)</text>
        <dbReference type="Rhea" id="RHEA:16185"/>
        <dbReference type="ChEBI" id="CHEBI:15377"/>
        <dbReference type="ChEBI" id="CHEBI:15378"/>
        <dbReference type="ChEBI" id="CHEBI:17478"/>
        <dbReference type="ChEBI" id="CHEBI:29067"/>
        <dbReference type="ChEBI" id="CHEBI:57540"/>
        <dbReference type="ChEBI" id="CHEBI:57945"/>
        <dbReference type="EC" id="1.2.1.3"/>
    </reaction>
</comment>
<dbReference type="EMBL" id="LFIV01000187">
    <property type="protein sequence ID" value="KZL66158.1"/>
    <property type="molecule type" value="Genomic_DNA"/>
</dbReference>
<dbReference type="SUPFAM" id="SSF53720">
    <property type="entry name" value="ALDH-like"/>
    <property type="match status" value="1"/>
</dbReference>
<keyword evidence="2 6" id="KW-0560">Oxidoreductase</keyword>
<evidence type="ECO:0000256" key="1">
    <source>
        <dbReference type="ARBA" id="ARBA00009986"/>
    </source>
</evidence>
<dbReference type="STRING" id="708197.A0A166NXH6"/>
<dbReference type="GO" id="GO:0004029">
    <property type="term" value="F:aldehyde dehydrogenase (NAD+) activity"/>
    <property type="evidence" value="ECO:0007669"/>
    <property type="project" value="UniProtKB-EC"/>
</dbReference>
<evidence type="ECO:0000256" key="2">
    <source>
        <dbReference type="ARBA" id="ARBA00023002"/>
    </source>
</evidence>
<dbReference type="PANTHER" id="PTHR11699">
    <property type="entry name" value="ALDEHYDE DEHYDROGENASE-RELATED"/>
    <property type="match status" value="1"/>
</dbReference>
<evidence type="ECO:0000256" key="4">
    <source>
        <dbReference type="ARBA" id="ARBA00049194"/>
    </source>
</evidence>
<evidence type="ECO:0000256" key="6">
    <source>
        <dbReference type="RuleBase" id="RU003345"/>
    </source>
</evidence>
<dbReference type="InterPro" id="IPR016162">
    <property type="entry name" value="Ald_DH_N"/>
</dbReference>
<dbReference type="EC" id="1.2.1.3" evidence="3"/>
<name>A0A166NXH6_9PEZI</name>
<dbReference type="Pfam" id="PF00171">
    <property type="entry name" value="Aldedh"/>
    <property type="match status" value="1"/>
</dbReference>
<dbReference type="Gene3D" id="3.40.605.10">
    <property type="entry name" value="Aldehyde Dehydrogenase, Chain A, domain 1"/>
    <property type="match status" value="1"/>
</dbReference>
<dbReference type="InterPro" id="IPR016163">
    <property type="entry name" value="Ald_DH_C"/>
</dbReference>
<dbReference type="InterPro" id="IPR015590">
    <property type="entry name" value="Aldehyde_DH_dom"/>
</dbReference>
<protein>
    <recommendedName>
        <fullName evidence="3">aldehyde dehydrogenase (NAD(+))</fullName>
        <ecNumber evidence="3">1.2.1.3</ecNumber>
    </recommendedName>
</protein>
<sequence>MSMTLSWLRTFAIMKVQDEVIEDTEERTIYSTFPPLGNWPIRLGLGKVRLALMTGNTVIMKPSPYTPYCDLKLGEIAMFISPSGVFQVLSGNDDLGPWMTAHPGIDMVSFTGSIRTGKRVAESCAKTLKRFLLELGGNDAAIICEDVDIQKCLPKIATLAFLNSGQICMLFKRIYVHEKVYDTFRDAMVDFTKNHIKTGGGFEPGIVVGPVQNKVQYEVVKEMYAQVEKCGGNVVLRGSVRETSKGYFIEPAIIDNPPEDS</sequence>
<organism evidence="8 9">
    <name type="scientific">Colletotrichum tofieldiae</name>
    <dbReference type="NCBI Taxonomy" id="708197"/>
    <lineage>
        <taxon>Eukaryota</taxon>
        <taxon>Fungi</taxon>
        <taxon>Dikarya</taxon>
        <taxon>Ascomycota</taxon>
        <taxon>Pezizomycotina</taxon>
        <taxon>Sordariomycetes</taxon>
        <taxon>Hypocreomycetidae</taxon>
        <taxon>Glomerellales</taxon>
        <taxon>Glomerellaceae</taxon>
        <taxon>Colletotrichum</taxon>
        <taxon>Colletotrichum spaethianum species complex</taxon>
    </lineage>
</organism>
<accession>A0A166NXH6</accession>
<evidence type="ECO:0000256" key="3">
    <source>
        <dbReference type="ARBA" id="ARBA00024226"/>
    </source>
</evidence>
<dbReference type="InterPro" id="IPR016161">
    <property type="entry name" value="Ald_DH/histidinol_DH"/>
</dbReference>
<feature type="domain" description="Aldehyde dehydrogenase" evidence="7">
    <location>
        <begin position="38"/>
        <end position="260"/>
    </location>
</feature>
<comment type="similarity">
    <text evidence="1 6">Belongs to the aldehyde dehydrogenase family.</text>
</comment>
<dbReference type="AlphaFoldDB" id="A0A166NXH6"/>